<proteinExistence type="predicted"/>
<dbReference type="KEGG" id="vos:KNV97_18260"/>
<evidence type="ECO:0000313" key="2">
    <source>
        <dbReference type="EMBL" id="QXO17317.1"/>
    </source>
</evidence>
<sequence>MSCDLARLQADFARALNGDNKAVEHRLTSDRFSGGQRLQIYRNNYVISLSDVLAAGYPLLRAVIGEECFSALARHYVMHHPLTCADVSAYGAGLDSSIAALPHIEQAVPYAADLAHFEWQLDVVQQSYATAPRPDCQPLTRLAALSAAQQAQARLQLSPWVSLFSAPYALFDLRAAFHNDDFSALQLAEAQRGLIACDSDGQPWTRACSDSEYHLLHALSAATPLGAITAELLATLPALTQLDIVAGFTLPGTE</sequence>
<keyword evidence="2" id="KW-0238">DNA-binding</keyword>
<dbReference type="InterPro" id="IPR018640">
    <property type="entry name" value="DUF2063"/>
</dbReference>
<organism evidence="2 3">
    <name type="scientific">Vibrio ostreae</name>
    <dbReference type="NCBI Taxonomy" id="2841925"/>
    <lineage>
        <taxon>Bacteria</taxon>
        <taxon>Pseudomonadati</taxon>
        <taxon>Pseudomonadota</taxon>
        <taxon>Gammaproteobacteria</taxon>
        <taxon>Vibrionales</taxon>
        <taxon>Vibrionaceae</taxon>
        <taxon>Vibrio</taxon>
    </lineage>
</organism>
<dbReference type="RefSeq" id="WP_136487237.1">
    <property type="nucleotide sequence ID" value="NZ_CP076643.1"/>
</dbReference>
<accession>A0A975U8Y0</accession>
<keyword evidence="3" id="KW-1185">Reference proteome</keyword>
<dbReference type="GO" id="GO:0003677">
    <property type="term" value="F:DNA binding"/>
    <property type="evidence" value="ECO:0007669"/>
    <property type="project" value="UniProtKB-KW"/>
</dbReference>
<feature type="domain" description="Putative DNA-binding" evidence="1">
    <location>
        <begin position="8"/>
        <end position="94"/>
    </location>
</feature>
<protein>
    <submittedName>
        <fullName evidence="2">DNA-binding domain-containing protein</fullName>
    </submittedName>
</protein>
<dbReference type="EMBL" id="CP076643">
    <property type="protein sequence ID" value="QXO17317.1"/>
    <property type="molecule type" value="Genomic_DNA"/>
</dbReference>
<dbReference type="Proteomes" id="UP000694232">
    <property type="component" value="Chromosome 1"/>
</dbReference>
<dbReference type="AlphaFoldDB" id="A0A975U8Y0"/>
<evidence type="ECO:0000259" key="1">
    <source>
        <dbReference type="Pfam" id="PF09836"/>
    </source>
</evidence>
<gene>
    <name evidence="2" type="ORF">KNV97_18260</name>
</gene>
<dbReference type="Gene3D" id="1.10.150.690">
    <property type="entry name" value="DUF2063"/>
    <property type="match status" value="1"/>
</dbReference>
<name>A0A975U8Y0_9VIBR</name>
<dbReference type="Pfam" id="PF09836">
    <property type="entry name" value="DUF2063"/>
    <property type="match status" value="1"/>
</dbReference>
<reference evidence="2" key="1">
    <citation type="submission" date="2021-06" db="EMBL/GenBank/DDBJ databases">
        <title>Vibrio nov. sp., novel gut bacterium isolated from Yellow Sea oyster.</title>
        <authorList>
            <person name="Muhammad N."/>
            <person name="Nguyen T.H."/>
            <person name="Lee Y.-J."/>
            <person name="Ko J."/>
            <person name="Kim S.-G."/>
        </authorList>
    </citation>
    <scope>NUCLEOTIDE SEQUENCE</scope>
    <source>
        <strain evidence="2">OG9-811</strain>
    </source>
</reference>
<evidence type="ECO:0000313" key="3">
    <source>
        <dbReference type="Proteomes" id="UP000694232"/>
    </source>
</evidence>
<dbReference type="InterPro" id="IPR044922">
    <property type="entry name" value="DUF2063_N_sf"/>
</dbReference>